<dbReference type="Proteomes" id="UP000720189">
    <property type="component" value="Unassembled WGS sequence"/>
</dbReference>
<comment type="caution">
    <text evidence="1">The sequence shown here is derived from an EMBL/GenBank/DDBJ whole genome shotgun (WGS) entry which is preliminary data.</text>
</comment>
<protein>
    <submittedName>
        <fullName evidence="1">Uncharacterized protein</fullName>
    </submittedName>
</protein>
<dbReference type="GeneID" id="70226455"/>
<gene>
    <name evidence="1" type="ORF">BKA55DRAFT_600249</name>
</gene>
<accession>A0A9P9FW05</accession>
<keyword evidence="2" id="KW-1185">Reference proteome</keyword>
<dbReference type="EMBL" id="JAGMUX010000036">
    <property type="protein sequence ID" value="KAH7205828.1"/>
    <property type="molecule type" value="Genomic_DNA"/>
</dbReference>
<dbReference type="RefSeq" id="XP_046041135.1">
    <property type="nucleotide sequence ID" value="XM_046196501.1"/>
</dbReference>
<dbReference type="AlphaFoldDB" id="A0A9P9FW05"/>
<sequence length="388" mass="43564">MDNLTEAHFQEVNGELVNHRVLQWTDFIESCDLSDPNTAIHSPSKVSADGYETSNDSFYTASDGESDASSATLGRSTELFEPVISEYLIDTPQQQTREDAIATVNPHPFLTINANYAREAIYIYEMMKEGVMDDQWNMSSCVLTRELYSDNPAFSLDRVGWHCLIDHDPDGVLEGEVVVLFMPDSDFVEKINQGEVVFDEAIDKKPASLVMQVVKPDFYGPEKRLAGRVLAWKVCGSVDSVWMDRHGHPIDRGATKVIPNIIHLLNRHLILQISHLALEITIHLLGPESLVALHFGLPHTSNRSDSCLCSFHQFKCDLFEVASGVNLIDEVGIPNEGVLAISQSYEHRPRSSNSQMKLRRPSRDQAVLRFELKILLNSDTQNTARLLD</sequence>
<name>A0A9P9FW05_FUSRE</name>
<proteinExistence type="predicted"/>
<reference evidence="1" key="1">
    <citation type="journal article" date="2021" name="Nat. Commun.">
        <title>Genetic determinants of endophytism in the Arabidopsis root mycobiome.</title>
        <authorList>
            <person name="Mesny F."/>
            <person name="Miyauchi S."/>
            <person name="Thiergart T."/>
            <person name="Pickel B."/>
            <person name="Atanasova L."/>
            <person name="Karlsson M."/>
            <person name="Huettel B."/>
            <person name="Barry K.W."/>
            <person name="Haridas S."/>
            <person name="Chen C."/>
            <person name="Bauer D."/>
            <person name="Andreopoulos W."/>
            <person name="Pangilinan J."/>
            <person name="LaButti K."/>
            <person name="Riley R."/>
            <person name="Lipzen A."/>
            <person name="Clum A."/>
            <person name="Drula E."/>
            <person name="Henrissat B."/>
            <person name="Kohler A."/>
            <person name="Grigoriev I.V."/>
            <person name="Martin F.M."/>
            <person name="Hacquard S."/>
        </authorList>
    </citation>
    <scope>NUCLEOTIDE SEQUENCE</scope>
    <source>
        <strain evidence="1">MPI-CAGE-AT-0023</strain>
    </source>
</reference>
<evidence type="ECO:0000313" key="1">
    <source>
        <dbReference type="EMBL" id="KAH7205828.1"/>
    </source>
</evidence>
<organism evidence="1 2">
    <name type="scientific">Fusarium redolens</name>
    <dbReference type="NCBI Taxonomy" id="48865"/>
    <lineage>
        <taxon>Eukaryota</taxon>
        <taxon>Fungi</taxon>
        <taxon>Dikarya</taxon>
        <taxon>Ascomycota</taxon>
        <taxon>Pezizomycotina</taxon>
        <taxon>Sordariomycetes</taxon>
        <taxon>Hypocreomycetidae</taxon>
        <taxon>Hypocreales</taxon>
        <taxon>Nectriaceae</taxon>
        <taxon>Fusarium</taxon>
        <taxon>Fusarium redolens species complex</taxon>
    </lineage>
</organism>
<evidence type="ECO:0000313" key="2">
    <source>
        <dbReference type="Proteomes" id="UP000720189"/>
    </source>
</evidence>
<dbReference type="OrthoDB" id="5073284at2759"/>